<name>A0ABX8S1M4_NOCIO</name>
<gene>
    <name evidence="1" type="ORF">KV110_08985</name>
</gene>
<dbReference type="Pfam" id="PF04075">
    <property type="entry name" value="F420H2_quin_red"/>
    <property type="match status" value="1"/>
</dbReference>
<sequence>MSKNNGLHIPRGFRPMNRIVIGLQKLGLRMGNTFTVLTVVGRKSGQPRTTPVTQFTYQGNQYILGGFPGAAWVRNVRAADTAVLANGRRKRTVRLIELPAEDSKPILRAFPQLVPAGVRIMIKAGVVREGTPAEFEALAGRTPVFRVQPVD</sequence>
<keyword evidence="2" id="KW-1185">Reference proteome</keyword>
<evidence type="ECO:0000313" key="1">
    <source>
        <dbReference type="EMBL" id="QXN95411.1"/>
    </source>
</evidence>
<reference evidence="1 2" key="1">
    <citation type="submission" date="2021-07" db="EMBL/GenBank/DDBJ databases">
        <title>Whole Genome Sequence of Nocardia Iowensis.</title>
        <authorList>
            <person name="Lamm A."/>
            <person name="Collins-Fairclough A.M."/>
            <person name="Bunk B."/>
            <person name="Sproer C."/>
        </authorList>
    </citation>
    <scope>NUCLEOTIDE SEQUENCE [LARGE SCALE GENOMIC DNA]</scope>
    <source>
        <strain evidence="1 2">NRRL 5646</strain>
    </source>
</reference>
<protein>
    <submittedName>
        <fullName evidence="1">Nitroreductase family deazaflavin-dependent oxidoreductase</fullName>
    </submittedName>
</protein>
<evidence type="ECO:0000313" key="2">
    <source>
        <dbReference type="Proteomes" id="UP000694257"/>
    </source>
</evidence>
<dbReference type="RefSeq" id="WP_218478278.1">
    <property type="nucleotide sequence ID" value="NZ_BAABJN010000001.1"/>
</dbReference>
<dbReference type="InterPro" id="IPR004378">
    <property type="entry name" value="F420H2_quin_Rdtase"/>
</dbReference>
<dbReference type="Proteomes" id="UP000694257">
    <property type="component" value="Chromosome"/>
</dbReference>
<dbReference type="EMBL" id="CP078145">
    <property type="protein sequence ID" value="QXN95411.1"/>
    <property type="molecule type" value="Genomic_DNA"/>
</dbReference>
<dbReference type="NCBIfam" id="TIGR00026">
    <property type="entry name" value="hi_GC_TIGR00026"/>
    <property type="match status" value="1"/>
</dbReference>
<organism evidence="1 2">
    <name type="scientific">Nocardia iowensis</name>
    <dbReference type="NCBI Taxonomy" id="204891"/>
    <lineage>
        <taxon>Bacteria</taxon>
        <taxon>Bacillati</taxon>
        <taxon>Actinomycetota</taxon>
        <taxon>Actinomycetes</taxon>
        <taxon>Mycobacteriales</taxon>
        <taxon>Nocardiaceae</taxon>
        <taxon>Nocardia</taxon>
    </lineage>
</organism>
<accession>A0ABX8S1M4</accession>
<proteinExistence type="predicted"/>